<proteinExistence type="predicted"/>
<organism evidence="1 2">
    <name type="scientific">Ensifer oleiphilus</name>
    <dbReference type="NCBI Taxonomy" id="2742698"/>
    <lineage>
        <taxon>Bacteria</taxon>
        <taxon>Pseudomonadati</taxon>
        <taxon>Pseudomonadota</taxon>
        <taxon>Alphaproteobacteria</taxon>
        <taxon>Hyphomicrobiales</taxon>
        <taxon>Rhizobiaceae</taxon>
        <taxon>Sinorhizobium/Ensifer group</taxon>
        <taxon>Ensifer</taxon>
    </lineage>
</organism>
<evidence type="ECO:0000313" key="2">
    <source>
        <dbReference type="Proteomes" id="UP000520198"/>
    </source>
</evidence>
<dbReference type="GO" id="GO:0047661">
    <property type="term" value="F:amino-acid racemase activity"/>
    <property type="evidence" value="ECO:0007669"/>
    <property type="project" value="InterPro"/>
</dbReference>
<dbReference type="RefSeq" id="WP_176352414.1">
    <property type="nucleotide sequence ID" value="NZ_JABWDU010000002.1"/>
</dbReference>
<keyword evidence="2" id="KW-1185">Reference proteome</keyword>
<dbReference type="EMBL" id="JABWDU010000002">
    <property type="protein sequence ID" value="NVD38785.1"/>
    <property type="molecule type" value="Genomic_DNA"/>
</dbReference>
<evidence type="ECO:0000313" key="1">
    <source>
        <dbReference type="EMBL" id="NVD38785.1"/>
    </source>
</evidence>
<dbReference type="Pfam" id="PF01177">
    <property type="entry name" value="Asp_Glu_race"/>
    <property type="match status" value="1"/>
</dbReference>
<name>A0A7Y6Q4M3_9HYPH</name>
<accession>A0A7Y6Q4M3</accession>
<dbReference type="InterPro" id="IPR015942">
    <property type="entry name" value="Asp/Glu/hydantoin_racemase"/>
</dbReference>
<gene>
    <name evidence="1" type="ORF">HT585_07965</name>
</gene>
<sequence length="220" mass="22301">MIIACLHTADSNCAVFEAAARKLGLASGVLHHTVRPDLLDAAERAGGLTDEIASETAAALSALATHADAVLLTCSTLGPSTAIVGQAPVPVLRIDAALAERAADADGKVVALCAVETTVAPTTALFSEAAKLKGVTFEVRLVACAWKSFKAGDRDGYLAAIAKAADASYDDGASIVALAQASMAGAADLVRRGPCPLTSPEAGLRAALERIAQRAPRVES</sequence>
<dbReference type="Proteomes" id="UP000520198">
    <property type="component" value="Unassembled WGS sequence"/>
</dbReference>
<comment type="caution">
    <text evidence="1">The sequence shown here is derived from an EMBL/GenBank/DDBJ whole genome shotgun (WGS) entry which is preliminary data.</text>
</comment>
<reference evidence="1 2" key="1">
    <citation type="submission" date="2020-06" db="EMBL/GenBank/DDBJ databases">
        <authorList>
            <person name="Grouzdev D.S."/>
        </authorList>
    </citation>
    <scope>NUCLEOTIDE SEQUENCE [LARGE SCALE GENOMIC DNA]</scope>
    <source>
        <strain evidence="1 2">HO-A22</strain>
    </source>
</reference>
<dbReference type="AlphaFoldDB" id="A0A7Y6Q4M3"/>
<protein>
    <submittedName>
        <fullName evidence="1">Asp/Glu racemase</fullName>
    </submittedName>
</protein>